<accession>A0A9D5K9A4</accession>
<organism evidence="1 2">
    <name type="scientific">candidate division WOR-3 bacterium</name>
    <dbReference type="NCBI Taxonomy" id="2052148"/>
    <lineage>
        <taxon>Bacteria</taxon>
        <taxon>Bacteria division WOR-3</taxon>
    </lineage>
</organism>
<evidence type="ECO:0000313" key="2">
    <source>
        <dbReference type="Proteomes" id="UP000630660"/>
    </source>
</evidence>
<comment type="caution">
    <text evidence="1">The sequence shown here is derived from an EMBL/GenBank/DDBJ whole genome shotgun (WGS) entry which is preliminary data.</text>
</comment>
<keyword evidence="1" id="KW-0808">Transferase</keyword>
<keyword evidence="1" id="KW-0012">Acyltransferase</keyword>
<evidence type="ECO:0000313" key="1">
    <source>
        <dbReference type="EMBL" id="MBD3363756.1"/>
    </source>
</evidence>
<dbReference type="EMBL" id="WJKJ01000026">
    <property type="protein sequence ID" value="MBD3363756.1"/>
    <property type="molecule type" value="Genomic_DNA"/>
</dbReference>
<dbReference type="AlphaFoldDB" id="A0A9D5K9A4"/>
<reference evidence="1" key="1">
    <citation type="submission" date="2019-11" db="EMBL/GenBank/DDBJ databases">
        <title>Microbial mats filling the niche in hypersaline microbial mats.</title>
        <authorList>
            <person name="Wong H.L."/>
            <person name="Macleod F.I."/>
            <person name="White R.A. III"/>
            <person name="Burns B.P."/>
        </authorList>
    </citation>
    <scope>NUCLEOTIDE SEQUENCE</scope>
    <source>
        <strain evidence="1">Bin_327</strain>
    </source>
</reference>
<sequence>MDTPDPIGSYSIYPFAKNRSLVLESLIAASWRHHVKALLELDVTRARAA</sequence>
<feature type="non-terminal residue" evidence="1">
    <location>
        <position position="49"/>
    </location>
</feature>
<name>A0A9D5K9A4_UNCW3</name>
<dbReference type="Proteomes" id="UP000630660">
    <property type="component" value="Unassembled WGS sequence"/>
</dbReference>
<protein>
    <submittedName>
        <fullName evidence="1">Dihydrolipoamide acyltransferase</fullName>
    </submittedName>
</protein>
<dbReference type="GO" id="GO:0016746">
    <property type="term" value="F:acyltransferase activity"/>
    <property type="evidence" value="ECO:0007669"/>
    <property type="project" value="UniProtKB-KW"/>
</dbReference>
<proteinExistence type="predicted"/>
<gene>
    <name evidence="1" type="ORF">GF359_00925</name>
</gene>